<sequence>MSEKYHKDSKFLLEREHELHLIRSSLENQESNFQEQLKQLELQGGEEEDRMAKLQELCKEVEKREWELKEDYGVDVNWHEGGKEETTTPLENSTFGDEHSYDDEYYKNDNHSIQSEGDGEDLEDDSGISEDEYDEEQEDDNSISSYEEQLSRLREVAEQHQRMRDQARIEGFQLLHQLERKRKLNQEYSIEMKGDSYQNHQSKKEDHVACKEYLTDVGEDLDAKQEMLNRREEDLERREKKHRRREIHLFRQYLRHKNLIDWDLELDKQEIDLAEREQILSALTKDLEAQERKSSRQKSENDELEQRLNERHRNIELLNFVLGLRRDRTEMMKLKGIPYEKPYLVKDEDAAATDILPMIEALEGNYEAFFRYNELPACCDSEFKRCRTTSGSFILSDNKEKEGNKGEKNYIATAFSKNGFLEGDICRIASFGFPGDCWNKANPGEAFLHVITKKQRLHFCLDSGLDGTFPPLFLTKTNKEAEILLAQYHDASSSWLCRHDISLPTDVAFKIRQFVCPPPVLFLEEGDLCLSIKDADGCSGWVIFARRKEQNFVVEEKIDTTKTSDGGGSGT</sequence>
<feature type="coiled-coil region" evidence="1">
    <location>
        <begin position="218"/>
        <end position="245"/>
    </location>
</feature>
<feature type="region of interest" description="Disordered" evidence="2">
    <location>
        <begin position="76"/>
        <end position="146"/>
    </location>
</feature>
<keyword evidence="1" id="KW-0175">Coiled coil</keyword>
<feature type="compositionally biased region" description="Basic and acidic residues" evidence="2">
    <location>
        <begin position="96"/>
        <end position="110"/>
    </location>
</feature>
<accession>A0A7S4QE54</accession>
<dbReference type="AlphaFoldDB" id="A0A7S4QE54"/>
<feature type="coiled-coil region" evidence="1">
    <location>
        <begin position="23"/>
        <end position="71"/>
    </location>
</feature>
<gene>
    <name evidence="3" type="ORF">DBRI00130_LOCUS809</name>
</gene>
<evidence type="ECO:0000313" key="3">
    <source>
        <dbReference type="EMBL" id="CAE4579420.1"/>
    </source>
</evidence>
<name>A0A7S4QE54_9STRA</name>
<organism evidence="3">
    <name type="scientific">Ditylum brightwellii</name>
    <dbReference type="NCBI Taxonomy" id="49249"/>
    <lineage>
        <taxon>Eukaryota</taxon>
        <taxon>Sar</taxon>
        <taxon>Stramenopiles</taxon>
        <taxon>Ochrophyta</taxon>
        <taxon>Bacillariophyta</taxon>
        <taxon>Mediophyceae</taxon>
        <taxon>Lithodesmiophycidae</taxon>
        <taxon>Lithodesmiales</taxon>
        <taxon>Lithodesmiaceae</taxon>
        <taxon>Ditylum</taxon>
    </lineage>
</organism>
<proteinExistence type="predicted"/>
<feature type="compositionally biased region" description="Basic and acidic residues" evidence="2">
    <location>
        <begin position="76"/>
        <end position="86"/>
    </location>
</feature>
<reference evidence="3" key="1">
    <citation type="submission" date="2021-01" db="EMBL/GenBank/DDBJ databases">
        <authorList>
            <person name="Corre E."/>
            <person name="Pelletier E."/>
            <person name="Niang G."/>
            <person name="Scheremetjew M."/>
            <person name="Finn R."/>
            <person name="Kale V."/>
            <person name="Holt S."/>
            <person name="Cochrane G."/>
            <person name="Meng A."/>
            <person name="Brown T."/>
            <person name="Cohen L."/>
        </authorList>
    </citation>
    <scope>NUCLEOTIDE SEQUENCE</scope>
    <source>
        <strain evidence="3">GSO104</strain>
    </source>
</reference>
<feature type="compositionally biased region" description="Acidic residues" evidence="2">
    <location>
        <begin position="117"/>
        <end position="141"/>
    </location>
</feature>
<protein>
    <submittedName>
        <fullName evidence="3">Uncharacterized protein</fullName>
    </submittedName>
</protein>
<evidence type="ECO:0000256" key="1">
    <source>
        <dbReference type="SAM" id="Coils"/>
    </source>
</evidence>
<feature type="region of interest" description="Disordered" evidence="2">
    <location>
        <begin position="287"/>
        <end position="306"/>
    </location>
</feature>
<evidence type="ECO:0000256" key="2">
    <source>
        <dbReference type="SAM" id="MobiDB-lite"/>
    </source>
</evidence>
<dbReference type="EMBL" id="HBNS01001018">
    <property type="protein sequence ID" value="CAE4579420.1"/>
    <property type="molecule type" value="Transcribed_RNA"/>
</dbReference>